<sequence length="162" mass="18343">MEPVRVYVPAQASVPTFLQNAHDAQLVALVRTPEECITVERKSVCACHSTDRLVVKNRCMIVPKDEHVVSAFPCYAAPADCTPDELLTIVAWITRHRFMTFECDLHDRHFDRYIAPNSLFQKRPHASCDTCEEHHLKGEPVFCTKRIVLSAQNKGPTVESVL</sequence>
<protein>
    <submittedName>
        <fullName evidence="1">Uncharacterized protein</fullName>
    </submittedName>
</protein>
<comment type="caution">
    <text evidence="1">The sequence shown here is derived from an EMBL/GenBank/DDBJ whole genome shotgun (WGS) entry which is preliminary data.</text>
</comment>
<keyword evidence="2" id="KW-1185">Reference proteome</keyword>
<dbReference type="Proteomes" id="UP000499080">
    <property type="component" value="Unassembled WGS sequence"/>
</dbReference>
<organism evidence="1 2">
    <name type="scientific">Araneus ventricosus</name>
    <name type="common">Orbweaver spider</name>
    <name type="synonym">Epeira ventricosa</name>
    <dbReference type="NCBI Taxonomy" id="182803"/>
    <lineage>
        <taxon>Eukaryota</taxon>
        <taxon>Metazoa</taxon>
        <taxon>Ecdysozoa</taxon>
        <taxon>Arthropoda</taxon>
        <taxon>Chelicerata</taxon>
        <taxon>Arachnida</taxon>
        <taxon>Araneae</taxon>
        <taxon>Araneomorphae</taxon>
        <taxon>Entelegynae</taxon>
        <taxon>Araneoidea</taxon>
        <taxon>Araneidae</taxon>
        <taxon>Araneus</taxon>
    </lineage>
</organism>
<name>A0A4Y2M1W0_ARAVE</name>
<dbReference type="EMBL" id="BGPR01006520">
    <property type="protein sequence ID" value="GBN19716.1"/>
    <property type="molecule type" value="Genomic_DNA"/>
</dbReference>
<gene>
    <name evidence="1" type="ORF">AVEN_261795_1</name>
</gene>
<accession>A0A4Y2M1W0</accession>
<dbReference type="AlphaFoldDB" id="A0A4Y2M1W0"/>
<dbReference type="OrthoDB" id="6415777at2759"/>
<evidence type="ECO:0000313" key="1">
    <source>
        <dbReference type="EMBL" id="GBN19716.1"/>
    </source>
</evidence>
<reference evidence="1 2" key="1">
    <citation type="journal article" date="2019" name="Sci. Rep.">
        <title>Orb-weaving spider Araneus ventricosus genome elucidates the spidroin gene catalogue.</title>
        <authorList>
            <person name="Kono N."/>
            <person name="Nakamura H."/>
            <person name="Ohtoshi R."/>
            <person name="Moran D.A.P."/>
            <person name="Shinohara A."/>
            <person name="Yoshida Y."/>
            <person name="Fujiwara M."/>
            <person name="Mori M."/>
            <person name="Tomita M."/>
            <person name="Arakawa K."/>
        </authorList>
    </citation>
    <scope>NUCLEOTIDE SEQUENCE [LARGE SCALE GENOMIC DNA]</scope>
</reference>
<evidence type="ECO:0000313" key="2">
    <source>
        <dbReference type="Proteomes" id="UP000499080"/>
    </source>
</evidence>
<proteinExistence type="predicted"/>